<organism evidence="3 4">
    <name type="scientific">Petrolisthes cinctipes</name>
    <name type="common">Flat porcelain crab</name>
    <dbReference type="NCBI Taxonomy" id="88211"/>
    <lineage>
        <taxon>Eukaryota</taxon>
        <taxon>Metazoa</taxon>
        <taxon>Ecdysozoa</taxon>
        <taxon>Arthropoda</taxon>
        <taxon>Crustacea</taxon>
        <taxon>Multicrustacea</taxon>
        <taxon>Malacostraca</taxon>
        <taxon>Eumalacostraca</taxon>
        <taxon>Eucarida</taxon>
        <taxon>Decapoda</taxon>
        <taxon>Pleocyemata</taxon>
        <taxon>Anomura</taxon>
        <taxon>Galatheoidea</taxon>
        <taxon>Porcellanidae</taxon>
        <taxon>Petrolisthes</taxon>
    </lineage>
</organism>
<dbReference type="Pfam" id="PF22938">
    <property type="entry name" value="Integrase_p58_C"/>
    <property type="match status" value="1"/>
</dbReference>
<dbReference type="Proteomes" id="UP001286313">
    <property type="component" value="Unassembled WGS sequence"/>
</dbReference>
<feature type="compositionally biased region" description="Acidic residues" evidence="1">
    <location>
        <begin position="159"/>
        <end position="175"/>
    </location>
</feature>
<proteinExistence type="predicted"/>
<dbReference type="InterPro" id="IPR054465">
    <property type="entry name" value="Integrase_p58-like_C"/>
</dbReference>
<sequence length="175" mass="19887">MGRPPGEELPTDTSSYAKHLQERLAEVHHQVQKGLRFPGEVMKTRYDAKANEVNFQAGDNVWFYNPQRKKGQSPKLQSPWVGPYTALDRLLDITYRIQGGRKSRPRVVHVNRLWQYHGSGQYSCDGSEESCSPADEDVEEDIGVEVQEDGDGLPREEVDQQEDQDLQGADCVEEQ</sequence>
<evidence type="ECO:0000313" key="4">
    <source>
        <dbReference type="Proteomes" id="UP001286313"/>
    </source>
</evidence>
<evidence type="ECO:0000313" key="3">
    <source>
        <dbReference type="EMBL" id="KAK3886995.1"/>
    </source>
</evidence>
<keyword evidence="4" id="KW-1185">Reference proteome</keyword>
<comment type="caution">
    <text evidence="3">The sequence shown here is derived from an EMBL/GenBank/DDBJ whole genome shotgun (WGS) entry which is preliminary data.</text>
</comment>
<reference evidence="3" key="1">
    <citation type="submission" date="2023-10" db="EMBL/GenBank/DDBJ databases">
        <title>Genome assemblies of two species of porcelain crab, Petrolisthes cinctipes and Petrolisthes manimaculis (Anomura: Porcellanidae).</title>
        <authorList>
            <person name="Angst P."/>
        </authorList>
    </citation>
    <scope>NUCLEOTIDE SEQUENCE</scope>
    <source>
        <strain evidence="3">PB745_01</strain>
        <tissue evidence="3">Gill</tissue>
    </source>
</reference>
<feature type="region of interest" description="Disordered" evidence="1">
    <location>
        <begin position="147"/>
        <end position="175"/>
    </location>
</feature>
<name>A0AAE1G6I4_PETCI</name>
<feature type="domain" description="Integrase p58-like C-terminal" evidence="2">
    <location>
        <begin position="82"/>
        <end position="114"/>
    </location>
</feature>
<evidence type="ECO:0000256" key="1">
    <source>
        <dbReference type="SAM" id="MobiDB-lite"/>
    </source>
</evidence>
<dbReference type="EMBL" id="JAWQEG010000654">
    <property type="protein sequence ID" value="KAK3886995.1"/>
    <property type="molecule type" value="Genomic_DNA"/>
</dbReference>
<evidence type="ECO:0000259" key="2">
    <source>
        <dbReference type="Pfam" id="PF22938"/>
    </source>
</evidence>
<accession>A0AAE1G6I4</accession>
<protein>
    <recommendedName>
        <fullName evidence="2">Integrase p58-like C-terminal domain-containing protein</fullName>
    </recommendedName>
</protein>
<gene>
    <name evidence="3" type="ORF">Pcinc_008877</name>
</gene>
<dbReference type="AlphaFoldDB" id="A0AAE1G6I4"/>